<sequence>MALPWFLIIIGAVFLLENLNLIPAINWSVIWPLLLILAGVYLMKKRGGDDCCSWFSGKKEEKK</sequence>
<evidence type="ECO:0000256" key="1">
    <source>
        <dbReference type="SAM" id="Phobius"/>
    </source>
</evidence>
<dbReference type="Pfam" id="PF18917">
    <property type="entry name" value="LiaI-LiaF-like_TM1"/>
    <property type="match status" value="1"/>
</dbReference>
<dbReference type="Proteomes" id="UP000230505">
    <property type="component" value="Unassembled WGS sequence"/>
</dbReference>
<name>A0A2M7IY87_9BACT</name>
<feature type="transmembrane region" description="Helical" evidence="1">
    <location>
        <begin position="25"/>
        <end position="43"/>
    </location>
</feature>
<dbReference type="InterPro" id="IPR043726">
    <property type="entry name" value="LiaI-LiaF-like_TM1"/>
</dbReference>
<reference evidence="4" key="1">
    <citation type="submission" date="2017-09" db="EMBL/GenBank/DDBJ databases">
        <title>Depth-based differentiation of microbial function through sediment-hosted aquifers and enrichment of novel symbionts in the deep terrestrial subsurface.</title>
        <authorList>
            <person name="Probst A.J."/>
            <person name="Ladd B."/>
            <person name="Jarett J.K."/>
            <person name="Geller-Mcgrath D.E."/>
            <person name="Sieber C.M.K."/>
            <person name="Emerson J.B."/>
            <person name="Anantharaman K."/>
            <person name="Thomas B.C."/>
            <person name="Malmstrom R."/>
            <person name="Stieglmeier M."/>
            <person name="Klingl A."/>
            <person name="Woyke T."/>
            <person name="Ryan C.M."/>
            <person name="Banfield J.F."/>
        </authorList>
    </citation>
    <scope>NUCLEOTIDE SEQUENCE [LARGE SCALE GENOMIC DNA]</scope>
</reference>
<evidence type="ECO:0000259" key="2">
    <source>
        <dbReference type="Pfam" id="PF18917"/>
    </source>
</evidence>
<organism evidence="3 4">
    <name type="scientific">bacterium (Candidatus Gribaldobacteria) CG_4_8_14_3_um_filter_42_11</name>
    <dbReference type="NCBI Taxonomy" id="2014267"/>
    <lineage>
        <taxon>Bacteria</taxon>
        <taxon>Candidatus Gribaldobacteria</taxon>
    </lineage>
</organism>
<protein>
    <recommendedName>
        <fullName evidence="2">LiaI-LiaF-like transmembrane region domain-containing protein</fullName>
    </recommendedName>
</protein>
<feature type="domain" description="LiaI-LiaF-like transmembrane region" evidence="2">
    <location>
        <begin position="4"/>
        <end position="42"/>
    </location>
</feature>
<keyword evidence="1" id="KW-0812">Transmembrane</keyword>
<comment type="caution">
    <text evidence="3">The sequence shown here is derived from an EMBL/GenBank/DDBJ whole genome shotgun (WGS) entry which is preliminary data.</text>
</comment>
<proteinExistence type="predicted"/>
<dbReference type="EMBL" id="PFHV01000063">
    <property type="protein sequence ID" value="PIX03066.1"/>
    <property type="molecule type" value="Genomic_DNA"/>
</dbReference>
<evidence type="ECO:0000313" key="3">
    <source>
        <dbReference type="EMBL" id="PIX03066.1"/>
    </source>
</evidence>
<accession>A0A2M7IY87</accession>
<evidence type="ECO:0000313" key="4">
    <source>
        <dbReference type="Proteomes" id="UP000230505"/>
    </source>
</evidence>
<keyword evidence="1" id="KW-0472">Membrane</keyword>
<keyword evidence="1" id="KW-1133">Transmembrane helix</keyword>
<gene>
    <name evidence="3" type="ORF">COZ78_02365</name>
</gene>
<dbReference type="AlphaFoldDB" id="A0A2M7IY87"/>